<organism evidence="3 4">
    <name type="scientific">Zostera marina</name>
    <name type="common">Eelgrass</name>
    <dbReference type="NCBI Taxonomy" id="29655"/>
    <lineage>
        <taxon>Eukaryota</taxon>
        <taxon>Viridiplantae</taxon>
        <taxon>Streptophyta</taxon>
        <taxon>Embryophyta</taxon>
        <taxon>Tracheophyta</taxon>
        <taxon>Spermatophyta</taxon>
        <taxon>Magnoliopsida</taxon>
        <taxon>Liliopsida</taxon>
        <taxon>Zosteraceae</taxon>
        <taxon>Zostera</taxon>
    </lineage>
</organism>
<feature type="domain" description="GRAM" evidence="2">
    <location>
        <begin position="127"/>
        <end position="206"/>
    </location>
</feature>
<dbReference type="InterPro" id="IPR011993">
    <property type="entry name" value="PH-like_dom_sf"/>
</dbReference>
<dbReference type="OMA" id="IWFNLKT"/>
<dbReference type="AlphaFoldDB" id="A0A0K9NUP5"/>
<reference evidence="4" key="1">
    <citation type="journal article" date="2016" name="Nature">
        <title>The genome of the seagrass Zostera marina reveals angiosperm adaptation to the sea.</title>
        <authorList>
            <person name="Olsen J.L."/>
            <person name="Rouze P."/>
            <person name="Verhelst B."/>
            <person name="Lin Y.-C."/>
            <person name="Bayer T."/>
            <person name="Collen J."/>
            <person name="Dattolo E."/>
            <person name="De Paoli E."/>
            <person name="Dittami S."/>
            <person name="Maumus F."/>
            <person name="Michel G."/>
            <person name="Kersting A."/>
            <person name="Lauritano C."/>
            <person name="Lohaus R."/>
            <person name="Toepel M."/>
            <person name="Tonon T."/>
            <person name="Vanneste K."/>
            <person name="Amirebrahimi M."/>
            <person name="Brakel J."/>
            <person name="Bostroem C."/>
            <person name="Chovatia M."/>
            <person name="Grimwood J."/>
            <person name="Jenkins J.W."/>
            <person name="Jueterbock A."/>
            <person name="Mraz A."/>
            <person name="Stam W.T."/>
            <person name="Tice H."/>
            <person name="Bornberg-Bauer E."/>
            <person name="Green P.J."/>
            <person name="Pearson G.A."/>
            <person name="Procaccini G."/>
            <person name="Duarte C.M."/>
            <person name="Schmutz J."/>
            <person name="Reusch T.B.H."/>
            <person name="Van de Peer Y."/>
        </authorList>
    </citation>
    <scope>NUCLEOTIDE SEQUENCE [LARGE SCALE GENOMIC DNA]</scope>
    <source>
        <strain evidence="4">cv. Finnish</strain>
    </source>
</reference>
<evidence type="ECO:0000256" key="1">
    <source>
        <dbReference type="ARBA" id="ARBA00009414"/>
    </source>
</evidence>
<dbReference type="Proteomes" id="UP000036987">
    <property type="component" value="Unassembled WGS sequence"/>
</dbReference>
<dbReference type="InterPro" id="IPR037848">
    <property type="entry name" value="GEM-like"/>
</dbReference>
<dbReference type="OrthoDB" id="732558at2759"/>
<evidence type="ECO:0000259" key="2">
    <source>
        <dbReference type="SMART" id="SM00568"/>
    </source>
</evidence>
<evidence type="ECO:0000313" key="4">
    <source>
        <dbReference type="Proteomes" id="UP000036987"/>
    </source>
</evidence>
<dbReference type="EMBL" id="LFYR01001622">
    <property type="protein sequence ID" value="KMZ60511.1"/>
    <property type="molecule type" value="Genomic_DNA"/>
</dbReference>
<dbReference type="PANTHER" id="PTHR31969">
    <property type="entry name" value="GEM-LIKE PROTEIN 2"/>
    <property type="match status" value="1"/>
</dbReference>
<protein>
    <submittedName>
        <fullName evidence="3">GRAM domain-containing protein / ABA-responsive</fullName>
    </submittedName>
</protein>
<proteinExistence type="inferred from homology"/>
<accession>A0A0K9NUP5</accession>
<name>A0A0K9NUP5_ZOSMR</name>
<keyword evidence="4" id="KW-1185">Reference proteome</keyword>
<gene>
    <name evidence="3" type="ORF">ZOSMA_59G00730</name>
</gene>
<dbReference type="SMART" id="SM00568">
    <property type="entry name" value="GRAM"/>
    <property type="match status" value="1"/>
</dbReference>
<dbReference type="CDD" id="cd13222">
    <property type="entry name" value="PH-GRAM_GEM"/>
    <property type="match status" value="1"/>
</dbReference>
<evidence type="ECO:0000313" key="3">
    <source>
        <dbReference type="EMBL" id="KMZ60511.1"/>
    </source>
</evidence>
<comment type="caution">
    <text evidence="3">The sequence shown here is derived from an EMBL/GenBank/DDBJ whole genome shotgun (WGS) entry which is preliminary data.</text>
</comment>
<dbReference type="Gene3D" id="2.30.29.30">
    <property type="entry name" value="Pleckstrin-homology domain (PH domain)/Phosphotyrosine-binding domain (PTB)"/>
    <property type="match status" value="1"/>
</dbReference>
<dbReference type="Pfam" id="PF02893">
    <property type="entry name" value="GRAM"/>
    <property type="match status" value="1"/>
</dbReference>
<sequence length="264" mass="28837">MAGVPIPTKPEKEQKFIDGEEVWGTQYMGPPAAPSAHPNNQQAAIWGTYHNQQQPHQPYVLQYQPVGRASSSPMGSILDVFNEWTGKAEILANNVWQNLKAGSSVTGAAWGKLSLGAKAVTEGGFESLYKQTFSVTNPNEKLKRCFACYLSTSAGPVAGTLYLSNLNIAFCSDRPLSFAAPSGQQAWSYYKVVLPMTKVVNVNPVTVKENPPEKYIQIGTIDGHDFWFMGFVSYEKASTHLLDSVSNFAASNSSEHPVSEIRIT</sequence>
<comment type="similarity">
    <text evidence="1">Belongs to the GEM family.</text>
</comment>
<dbReference type="InterPro" id="IPR004182">
    <property type="entry name" value="GRAM"/>
</dbReference>